<evidence type="ECO:0000313" key="2">
    <source>
        <dbReference type="EMBL" id="KAI6658879.1"/>
    </source>
</evidence>
<name>A0AAV7KFN3_9METZ</name>
<organism evidence="2 3">
    <name type="scientific">Oopsacas minuta</name>
    <dbReference type="NCBI Taxonomy" id="111878"/>
    <lineage>
        <taxon>Eukaryota</taxon>
        <taxon>Metazoa</taxon>
        <taxon>Porifera</taxon>
        <taxon>Hexactinellida</taxon>
        <taxon>Hexasterophora</taxon>
        <taxon>Lyssacinosida</taxon>
        <taxon>Leucopsacidae</taxon>
        <taxon>Oopsacas</taxon>
    </lineage>
</organism>
<evidence type="ECO:0000256" key="1">
    <source>
        <dbReference type="SAM" id="MobiDB-lite"/>
    </source>
</evidence>
<feature type="region of interest" description="Disordered" evidence="1">
    <location>
        <begin position="17"/>
        <end position="43"/>
    </location>
</feature>
<dbReference type="AlphaFoldDB" id="A0AAV7KFN3"/>
<keyword evidence="3" id="KW-1185">Reference proteome</keyword>
<reference evidence="2 3" key="1">
    <citation type="journal article" date="2023" name="BMC Biol.">
        <title>The compact genome of the sponge Oopsacas minuta (Hexactinellida) is lacking key metazoan core genes.</title>
        <authorList>
            <person name="Santini S."/>
            <person name="Schenkelaars Q."/>
            <person name="Jourda C."/>
            <person name="Duchesne M."/>
            <person name="Belahbib H."/>
            <person name="Rocher C."/>
            <person name="Selva M."/>
            <person name="Riesgo A."/>
            <person name="Vervoort M."/>
            <person name="Leys S.P."/>
            <person name="Kodjabachian L."/>
            <person name="Le Bivic A."/>
            <person name="Borchiellini C."/>
            <person name="Claverie J.M."/>
            <person name="Renard E."/>
        </authorList>
    </citation>
    <scope>NUCLEOTIDE SEQUENCE [LARGE SCALE GENOMIC DNA]</scope>
    <source>
        <strain evidence="2">SPO-2</strain>
    </source>
</reference>
<protein>
    <submittedName>
        <fullName evidence="2">Splicing factor 1-like</fullName>
    </submittedName>
</protein>
<accession>A0AAV7KFN3</accession>
<dbReference type="Proteomes" id="UP001165289">
    <property type="component" value="Unassembled WGS sequence"/>
</dbReference>
<proteinExistence type="predicted"/>
<comment type="caution">
    <text evidence="2">The sequence shown here is derived from an EMBL/GenBank/DDBJ whole genome shotgun (WGS) entry which is preliminary data.</text>
</comment>
<evidence type="ECO:0000313" key="3">
    <source>
        <dbReference type="Proteomes" id="UP001165289"/>
    </source>
</evidence>
<sequence>MSGYSAKMSEMHLEKAKRVAESLFSTDKPKEKKRKSRWGDESQKVIIPGLPTILPANMSEEQNQLYLS</sequence>
<dbReference type="EMBL" id="JAKMXF010000076">
    <property type="protein sequence ID" value="KAI6658879.1"/>
    <property type="molecule type" value="Genomic_DNA"/>
</dbReference>
<gene>
    <name evidence="2" type="ORF">LOD99_10936</name>
</gene>